<evidence type="ECO:0000313" key="2">
    <source>
        <dbReference type="EMBL" id="KTT27982.1"/>
    </source>
</evidence>
<dbReference type="CDD" id="cd06121">
    <property type="entry name" value="cupin_YML079wp"/>
    <property type="match status" value="1"/>
</dbReference>
<keyword evidence="3" id="KW-1185">Reference proteome</keyword>
<evidence type="ECO:0000259" key="1">
    <source>
        <dbReference type="Pfam" id="PF06172"/>
    </source>
</evidence>
<evidence type="ECO:0000313" key="3">
    <source>
        <dbReference type="Proteomes" id="UP000072741"/>
    </source>
</evidence>
<comment type="caution">
    <text evidence="2">The sequence shown here is derived from an EMBL/GenBank/DDBJ whole genome shotgun (WGS) entry which is preliminary data.</text>
</comment>
<dbReference type="PANTHER" id="PTHR33387:SF3">
    <property type="entry name" value="DUF985 DOMAIN-CONTAINING PROTEIN"/>
    <property type="match status" value="1"/>
</dbReference>
<dbReference type="InterPro" id="IPR011051">
    <property type="entry name" value="RmlC_Cupin_sf"/>
</dbReference>
<dbReference type="EMBL" id="LDSL01000001">
    <property type="protein sequence ID" value="KTT27982.1"/>
    <property type="molecule type" value="Genomic_DNA"/>
</dbReference>
<accession>A0A147HCX4</accession>
<dbReference type="InterPro" id="IPR039935">
    <property type="entry name" value="YML079W-like"/>
</dbReference>
<sequence>MNPPPPLSRARQLIETLHLQPHPEGGWYREVFRAPATVQPGDHRGPRAALTSIYFLLEAGQHSRWHQVLSDELWVHLEGVPLTLWTADAAFRTPPAHVRLAAVDVHGSRPQHVVPAGQWQAAQPVAMHSAGDYTLAACAVAPGFDFADFTLMDAQGELAAAVRHHWPALAAFI</sequence>
<organism evidence="2 3">
    <name type="scientific">Pseudacidovorax intermedius</name>
    <dbReference type="NCBI Taxonomy" id="433924"/>
    <lineage>
        <taxon>Bacteria</taxon>
        <taxon>Pseudomonadati</taxon>
        <taxon>Pseudomonadota</taxon>
        <taxon>Betaproteobacteria</taxon>
        <taxon>Burkholderiales</taxon>
        <taxon>Comamonadaceae</taxon>
        <taxon>Pseudacidovorax</taxon>
    </lineage>
</organism>
<proteinExistence type="predicted"/>
<dbReference type="Proteomes" id="UP000072741">
    <property type="component" value="Unassembled WGS sequence"/>
</dbReference>
<dbReference type="SUPFAM" id="SSF51182">
    <property type="entry name" value="RmlC-like cupins"/>
    <property type="match status" value="1"/>
</dbReference>
<dbReference type="Gene3D" id="2.60.120.10">
    <property type="entry name" value="Jelly Rolls"/>
    <property type="match status" value="1"/>
</dbReference>
<dbReference type="Pfam" id="PF06172">
    <property type="entry name" value="Cupin_5"/>
    <property type="match status" value="1"/>
</dbReference>
<dbReference type="PATRIC" id="fig|433924.3.peg.26"/>
<dbReference type="InterPro" id="IPR009327">
    <property type="entry name" value="Cupin_DUF985"/>
</dbReference>
<name>A0A147HCX4_9BURK</name>
<dbReference type="AlphaFoldDB" id="A0A147HCX4"/>
<dbReference type="PANTHER" id="PTHR33387">
    <property type="entry name" value="RMLC-LIKE JELLY ROLL FOLD PROTEIN"/>
    <property type="match status" value="1"/>
</dbReference>
<dbReference type="OrthoDB" id="9798288at2"/>
<gene>
    <name evidence="2" type="ORF">NS331_00110</name>
</gene>
<dbReference type="InterPro" id="IPR014710">
    <property type="entry name" value="RmlC-like_jellyroll"/>
</dbReference>
<protein>
    <recommendedName>
        <fullName evidence="1">DUF985 domain-containing protein</fullName>
    </recommendedName>
</protein>
<dbReference type="RefSeq" id="WP_058639995.1">
    <property type="nucleotide sequence ID" value="NZ_LDSL01000001.1"/>
</dbReference>
<reference evidence="2 3" key="1">
    <citation type="journal article" date="2016" name="Front. Microbiol.">
        <title>Genomic Resource of Rice Seed Associated Bacteria.</title>
        <authorList>
            <person name="Midha S."/>
            <person name="Bansal K."/>
            <person name="Sharma S."/>
            <person name="Kumar N."/>
            <person name="Patil P.P."/>
            <person name="Chaudhry V."/>
            <person name="Patil P.B."/>
        </authorList>
    </citation>
    <scope>NUCLEOTIDE SEQUENCE [LARGE SCALE GENOMIC DNA]</scope>
    <source>
        <strain evidence="2 3">NS331</strain>
    </source>
</reference>
<feature type="domain" description="DUF985" evidence="1">
    <location>
        <begin position="12"/>
        <end position="152"/>
    </location>
</feature>